<sequence>MSFFATQHLFLPLLALVAMLNASPLTSPLSSIISPSNAPPPVPIEMQILDPSTSTRPNSIPEVYSMKIEPLKVTNEDLASLRAVLDRVVAQAHVTDWTDRDIADALVFQTIEDLQAFPLIKAVITPLRKVGVFKEILTARDLVRWMTRLYDLASLSVSQPLPSPKLQSHLDAFYQDISNQTESQERTVGTATLPSSKGPYHITNQAMSSLDQLVRAFMD</sequence>
<proteinExistence type="predicted"/>
<dbReference type="Proteomes" id="UP000267251">
    <property type="component" value="Unassembled WGS sequence"/>
</dbReference>
<evidence type="ECO:0000256" key="1">
    <source>
        <dbReference type="SAM" id="SignalP"/>
    </source>
</evidence>
<evidence type="ECO:0000313" key="2">
    <source>
        <dbReference type="EMBL" id="RKP14346.1"/>
    </source>
</evidence>
<keyword evidence="4" id="KW-1185">Reference proteome</keyword>
<organism evidence="3 4">
    <name type="scientific">Piptocephalis cylindrospora</name>
    <dbReference type="NCBI Taxonomy" id="1907219"/>
    <lineage>
        <taxon>Eukaryota</taxon>
        <taxon>Fungi</taxon>
        <taxon>Fungi incertae sedis</taxon>
        <taxon>Zoopagomycota</taxon>
        <taxon>Zoopagomycotina</taxon>
        <taxon>Zoopagomycetes</taxon>
        <taxon>Zoopagales</taxon>
        <taxon>Piptocephalidaceae</taxon>
        <taxon>Piptocephalis</taxon>
    </lineage>
</organism>
<gene>
    <name evidence="3" type="ORF">BJ684DRAFT_15317</name>
    <name evidence="2" type="ORF">BJ684DRAFT_19235</name>
</gene>
<evidence type="ECO:0000313" key="4">
    <source>
        <dbReference type="Proteomes" id="UP000267251"/>
    </source>
</evidence>
<feature type="signal peptide" evidence="1">
    <location>
        <begin position="1"/>
        <end position="22"/>
    </location>
</feature>
<reference evidence="3" key="2">
    <citation type="submission" date="2018-06" db="EMBL/GenBank/DDBJ databases">
        <title>Leveraging single-cell genomics to expand the Fungal Tree of Life.</title>
        <authorList>
            <consortium name="DOE Joint Genome Institute"/>
            <person name="Ahrendt S.R."/>
            <person name="Quandt C.A."/>
            <person name="Ciobanu D."/>
            <person name="Clum A."/>
            <person name="Salamov A."/>
            <person name="Andreopoulos B."/>
            <person name="Cheng J.-F."/>
            <person name="Woyke T."/>
            <person name="Pelin A."/>
            <person name="Henrissat B."/>
            <person name="Reynolds N."/>
            <person name="Benny G.L."/>
            <person name="Smith M.E."/>
            <person name="James T.Y."/>
            <person name="Grigoriev I.V."/>
        </authorList>
    </citation>
    <scope>NUCLEOTIDE SEQUENCE</scope>
    <source>
        <strain evidence="3">RSA 2659</strain>
    </source>
</reference>
<dbReference type="EMBL" id="KZ987847">
    <property type="protein sequence ID" value="RKP14353.1"/>
    <property type="molecule type" value="Genomic_DNA"/>
</dbReference>
<dbReference type="AlphaFoldDB" id="A0A4P9Y5W9"/>
<evidence type="ECO:0000313" key="3">
    <source>
        <dbReference type="EMBL" id="RKP14353.1"/>
    </source>
</evidence>
<reference evidence="4" key="1">
    <citation type="journal article" date="2018" name="Nat. Microbiol.">
        <title>Leveraging single-cell genomics to expand the fungal tree of life.</title>
        <authorList>
            <person name="Ahrendt S.R."/>
            <person name="Quandt C.A."/>
            <person name="Ciobanu D."/>
            <person name="Clum A."/>
            <person name="Salamov A."/>
            <person name="Andreopoulos B."/>
            <person name="Cheng J.F."/>
            <person name="Woyke T."/>
            <person name="Pelin A."/>
            <person name="Henrissat B."/>
            <person name="Reynolds N.K."/>
            <person name="Benny G.L."/>
            <person name="Smith M.E."/>
            <person name="James T.Y."/>
            <person name="Grigoriev I.V."/>
        </authorList>
    </citation>
    <scope>NUCLEOTIDE SEQUENCE [LARGE SCALE GENOMIC DNA]</scope>
</reference>
<accession>A0A4P9Y5W9</accession>
<protein>
    <submittedName>
        <fullName evidence="3">Uncharacterized protein</fullName>
    </submittedName>
</protein>
<name>A0A4P9Y5W9_9FUNG</name>
<keyword evidence="1" id="KW-0732">Signal</keyword>
<feature type="chain" id="PRO_5036356817" evidence="1">
    <location>
        <begin position="23"/>
        <end position="219"/>
    </location>
</feature>
<dbReference type="EMBL" id="KZ987847">
    <property type="protein sequence ID" value="RKP14346.1"/>
    <property type="molecule type" value="Genomic_DNA"/>
</dbReference>